<keyword evidence="1" id="KW-0805">Transcription regulation</keyword>
<organism evidence="6 8">
    <name type="scientific">Haloterrigena gelatinilytica</name>
    <dbReference type="NCBI Taxonomy" id="2741724"/>
    <lineage>
        <taxon>Archaea</taxon>
        <taxon>Methanobacteriati</taxon>
        <taxon>Methanobacteriota</taxon>
        <taxon>Stenosarchaea group</taxon>
        <taxon>Halobacteria</taxon>
        <taxon>Halobacteriales</taxon>
        <taxon>Natrialbaceae</taxon>
        <taxon>Haloterrigena</taxon>
    </lineage>
</organism>
<dbReference type="GO" id="GO:0045892">
    <property type="term" value="P:negative regulation of DNA-templated transcription"/>
    <property type="evidence" value="ECO:0007669"/>
    <property type="project" value="TreeGrafter"/>
</dbReference>
<evidence type="ECO:0000259" key="4">
    <source>
        <dbReference type="PROSITE" id="PS51077"/>
    </source>
</evidence>
<dbReference type="AlphaFoldDB" id="A0A8J8KFE8"/>
<dbReference type="InterPro" id="IPR036388">
    <property type="entry name" value="WH-like_DNA-bd_sf"/>
</dbReference>
<dbReference type="CDD" id="cd00090">
    <property type="entry name" value="HTH_ARSR"/>
    <property type="match status" value="1"/>
</dbReference>
<dbReference type="Gene3D" id="1.10.10.10">
    <property type="entry name" value="Winged helix-like DNA-binding domain superfamily/Winged helix DNA-binding domain"/>
    <property type="match status" value="1"/>
</dbReference>
<evidence type="ECO:0000313" key="9">
    <source>
        <dbReference type="Proteomes" id="UP001016761"/>
    </source>
</evidence>
<dbReference type="InterPro" id="IPR029016">
    <property type="entry name" value="GAF-like_dom_sf"/>
</dbReference>
<dbReference type="EMBL" id="JABURA010000001">
    <property type="protein sequence ID" value="NUB90957.1"/>
    <property type="molecule type" value="Genomic_DNA"/>
</dbReference>
<protein>
    <submittedName>
        <fullName evidence="6">IclR family transcriptional regulator</fullName>
    </submittedName>
</protein>
<keyword evidence="3" id="KW-0804">Transcription</keyword>
<dbReference type="Proteomes" id="UP000728647">
    <property type="component" value="Unassembled WGS sequence"/>
</dbReference>
<comment type="caution">
    <text evidence="6">The sequence shown here is derived from an EMBL/GenBank/DDBJ whole genome shotgun (WGS) entry which is preliminary data.</text>
</comment>
<feature type="domain" description="HTH iclR-type" evidence="4">
    <location>
        <begin position="12"/>
        <end position="71"/>
    </location>
</feature>
<evidence type="ECO:0000313" key="7">
    <source>
        <dbReference type="EMBL" id="NUC73226.1"/>
    </source>
</evidence>
<dbReference type="OrthoDB" id="14763at2157"/>
<keyword evidence="2" id="KW-0238">DNA-binding</keyword>
<dbReference type="Pfam" id="PF01614">
    <property type="entry name" value="IclR_C"/>
    <property type="match status" value="1"/>
</dbReference>
<dbReference type="EMBL" id="JABUQZ010000001">
    <property type="protein sequence ID" value="NUC73226.1"/>
    <property type="molecule type" value="Genomic_DNA"/>
</dbReference>
<dbReference type="InterPro" id="IPR014757">
    <property type="entry name" value="Tscrpt_reg_IclR_C"/>
</dbReference>
<dbReference type="SUPFAM" id="SSF46785">
    <property type="entry name" value="Winged helix' DNA-binding domain"/>
    <property type="match status" value="1"/>
</dbReference>
<evidence type="ECO:0000259" key="5">
    <source>
        <dbReference type="PROSITE" id="PS51078"/>
    </source>
</evidence>
<keyword evidence="9" id="KW-1185">Reference proteome</keyword>
<dbReference type="InterPro" id="IPR050707">
    <property type="entry name" value="HTH_MetabolicPath_Reg"/>
</dbReference>
<dbReference type="RefSeq" id="WP_174681077.1">
    <property type="nucleotide sequence ID" value="NZ_JABUQZ010000001.1"/>
</dbReference>
<dbReference type="GO" id="GO:0003677">
    <property type="term" value="F:DNA binding"/>
    <property type="evidence" value="ECO:0007669"/>
    <property type="project" value="UniProtKB-KW"/>
</dbReference>
<dbReference type="SUPFAM" id="SSF55781">
    <property type="entry name" value="GAF domain-like"/>
    <property type="match status" value="1"/>
</dbReference>
<dbReference type="PANTHER" id="PTHR30136:SF35">
    <property type="entry name" value="HTH-TYPE TRANSCRIPTIONAL REGULATOR RV1719"/>
    <property type="match status" value="1"/>
</dbReference>
<evidence type="ECO:0000313" key="8">
    <source>
        <dbReference type="Proteomes" id="UP000728647"/>
    </source>
</evidence>
<evidence type="ECO:0000256" key="2">
    <source>
        <dbReference type="ARBA" id="ARBA00023125"/>
    </source>
</evidence>
<evidence type="ECO:0000256" key="1">
    <source>
        <dbReference type="ARBA" id="ARBA00023015"/>
    </source>
</evidence>
<dbReference type="InterPro" id="IPR005471">
    <property type="entry name" value="Tscrpt_reg_IclR_N"/>
</dbReference>
<evidence type="ECO:0000313" key="6">
    <source>
        <dbReference type="EMBL" id="NUB90957.1"/>
    </source>
</evidence>
<dbReference type="Proteomes" id="UP001016761">
    <property type="component" value="Unassembled WGS sequence"/>
</dbReference>
<evidence type="ECO:0000256" key="3">
    <source>
        <dbReference type="ARBA" id="ARBA00023163"/>
    </source>
</evidence>
<feature type="domain" description="IclR-ED" evidence="5">
    <location>
        <begin position="72"/>
        <end position="256"/>
    </location>
</feature>
<dbReference type="Gene3D" id="3.30.450.40">
    <property type="match status" value="1"/>
</dbReference>
<dbReference type="GO" id="GO:0003700">
    <property type="term" value="F:DNA-binding transcription factor activity"/>
    <property type="evidence" value="ECO:0007669"/>
    <property type="project" value="TreeGrafter"/>
</dbReference>
<dbReference type="PROSITE" id="PS51078">
    <property type="entry name" value="ICLR_ED"/>
    <property type="match status" value="1"/>
</dbReference>
<dbReference type="SMART" id="SM00346">
    <property type="entry name" value="HTH_ICLR"/>
    <property type="match status" value="1"/>
</dbReference>
<reference evidence="6 9" key="1">
    <citation type="submission" date="2020-06" db="EMBL/GenBank/DDBJ databases">
        <title>Haloterrigena sp. nov., an extremely halophilic archaeon isolated from a saline sediment.</title>
        <authorList>
            <person name="Liu B.-B."/>
        </authorList>
    </citation>
    <scope>NUCLEOTIDE SEQUENCE</scope>
    <source>
        <strain evidence="6">SYSU A121-1</strain>
        <strain evidence="7 9">SYSU A558-1</strain>
    </source>
</reference>
<name>A0A8J8KFE8_9EURY</name>
<proteinExistence type="predicted"/>
<accession>A0A8J8KFE8</accession>
<sequence length="258" mass="28521">MTDGDQTETRRLKSVDQSFTIVEYLRDRDGATLSELAEDLEMAVSTAHIHLSTLVESGYVVKEENVYDCSFRFLAAGGEMRDGMALYQAAKPEVDDLREKSGEHANLTVEENGYAVQLYKSQSPESIDDNAPLGRHLHLHSTATGKAILAQLSAEELDAVVEKRGLPAVTDNTVTSRDALEDELREIRDRGYSINRGEHFPGVSAVATSITSEPDDVIGAISISGPRSRMETDRIEAELAPELLNKKNIIELKIRQYE</sequence>
<dbReference type="InterPro" id="IPR011991">
    <property type="entry name" value="ArsR-like_HTH"/>
</dbReference>
<dbReference type="InterPro" id="IPR036390">
    <property type="entry name" value="WH_DNA-bd_sf"/>
</dbReference>
<dbReference type="Pfam" id="PF09339">
    <property type="entry name" value="HTH_IclR"/>
    <property type="match status" value="1"/>
</dbReference>
<dbReference type="PANTHER" id="PTHR30136">
    <property type="entry name" value="HELIX-TURN-HELIX TRANSCRIPTIONAL REGULATOR, ICLR FAMILY"/>
    <property type="match status" value="1"/>
</dbReference>
<dbReference type="PROSITE" id="PS51077">
    <property type="entry name" value="HTH_ICLR"/>
    <property type="match status" value="1"/>
</dbReference>
<gene>
    <name evidence="6" type="ORF">HT576_07970</name>
    <name evidence="7" type="ORF">HTZ84_13045</name>
</gene>